<dbReference type="STRING" id="1314782.A0A165U4J5"/>
<organism evidence="1 2">
    <name type="scientific">Neolentinus lepideus HHB14362 ss-1</name>
    <dbReference type="NCBI Taxonomy" id="1314782"/>
    <lineage>
        <taxon>Eukaryota</taxon>
        <taxon>Fungi</taxon>
        <taxon>Dikarya</taxon>
        <taxon>Basidiomycota</taxon>
        <taxon>Agaricomycotina</taxon>
        <taxon>Agaricomycetes</taxon>
        <taxon>Gloeophyllales</taxon>
        <taxon>Gloeophyllaceae</taxon>
        <taxon>Neolentinus</taxon>
    </lineage>
</organism>
<gene>
    <name evidence="1" type="ORF">NEOLEDRAFT_1240189</name>
</gene>
<dbReference type="InParanoid" id="A0A165U4J5"/>
<keyword evidence="2" id="KW-1185">Reference proteome</keyword>
<accession>A0A165U4J5</accession>
<reference evidence="1 2" key="1">
    <citation type="journal article" date="2016" name="Mol. Biol. Evol.">
        <title>Comparative Genomics of Early-Diverging Mushroom-Forming Fungi Provides Insights into the Origins of Lignocellulose Decay Capabilities.</title>
        <authorList>
            <person name="Nagy L.G."/>
            <person name="Riley R."/>
            <person name="Tritt A."/>
            <person name="Adam C."/>
            <person name="Daum C."/>
            <person name="Floudas D."/>
            <person name="Sun H."/>
            <person name="Yadav J.S."/>
            <person name="Pangilinan J."/>
            <person name="Larsson K.H."/>
            <person name="Matsuura K."/>
            <person name="Barry K."/>
            <person name="Labutti K."/>
            <person name="Kuo R."/>
            <person name="Ohm R.A."/>
            <person name="Bhattacharya S.S."/>
            <person name="Shirouzu T."/>
            <person name="Yoshinaga Y."/>
            <person name="Martin F.M."/>
            <person name="Grigoriev I.V."/>
            <person name="Hibbett D.S."/>
        </authorList>
    </citation>
    <scope>NUCLEOTIDE SEQUENCE [LARGE SCALE GENOMIC DNA]</scope>
    <source>
        <strain evidence="1 2">HHB14362 ss-1</strain>
    </source>
</reference>
<sequence>MSLLWENLDTLVPLLQLVPGLQPVNGTYVPESQISTADLMVFYHYAAHVRRLVYTRNLNVPESLLLKICATPAHRHVFPKLRNLYLWGDGISRELMLFRTPSMQDLTIGTDKESWQQADLEVLKSFFGQLPSFATHLISLRMAVPVSGYMVKTIPALKRLCMLYFRDPQSPPARVVLDRETFAAISQMEHITDLRIEAPEPFVPPVAPAFARLEKLELFGHLQSVLAALETCSLSNLINLRIISGYHPSNVAYHRTLFSSISWLHLTYLHIRLAGTSSDYPLLGEEVFSPSCLLKLRHMQQFFLRLEGGLSLIYNNEDVNRIAKAWPKVQKIGIVQDPVDDPKTLPNLEALAIFARCSLDLMSLTMVLNAREPVLAEPPVTLHRLGFLNLLHSPTSDVAYVARFIHCVFPCFYPCSLLTKDSSQEWRQIARALEQFQQIIMDERRRANFGMELFRANQGKT</sequence>
<evidence type="ECO:0000313" key="2">
    <source>
        <dbReference type="Proteomes" id="UP000076761"/>
    </source>
</evidence>
<name>A0A165U4J5_9AGAM</name>
<protein>
    <recommendedName>
        <fullName evidence="3">F-box domain-containing protein</fullName>
    </recommendedName>
</protein>
<evidence type="ECO:0000313" key="1">
    <source>
        <dbReference type="EMBL" id="KZT27634.1"/>
    </source>
</evidence>
<evidence type="ECO:0008006" key="3">
    <source>
        <dbReference type="Google" id="ProtNLM"/>
    </source>
</evidence>
<dbReference type="EMBL" id="KV425561">
    <property type="protein sequence ID" value="KZT27634.1"/>
    <property type="molecule type" value="Genomic_DNA"/>
</dbReference>
<proteinExistence type="predicted"/>
<dbReference type="AlphaFoldDB" id="A0A165U4J5"/>
<dbReference type="Proteomes" id="UP000076761">
    <property type="component" value="Unassembled WGS sequence"/>
</dbReference>